<comment type="caution">
    <text evidence="1">The sequence shown here is derived from an EMBL/GenBank/DDBJ whole genome shotgun (WGS) entry which is preliminary data.</text>
</comment>
<proteinExistence type="predicted"/>
<dbReference type="GO" id="GO:0016787">
    <property type="term" value="F:hydrolase activity"/>
    <property type="evidence" value="ECO:0007669"/>
    <property type="project" value="UniProtKB-KW"/>
</dbReference>
<dbReference type="KEGG" id="qsa:O6P43_032983"/>
<dbReference type="AlphaFoldDB" id="A0AAD7KP36"/>
<keyword evidence="1" id="KW-0378">Hydrolase</keyword>
<gene>
    <name evidence="1" type="ORF">O6P43_032983</name>
</gene>
<organism evidence="1 2">
    <name type="scientific">Quillaja saponaria</name>
    <name type="common">Soap bark tree</name>
    <dbReference type="NCBI Taxonomy" id="32244"/>
    <lineage>
        <taxon>Eukaryota</taxon>
        <taxon>Viridiplantae</taxon>
        <taxon>Streptophyta</taxon>
        <taxon>Embryophyta</taxon>
        <taxon>Tracheophyta</taxon>
        <taxon>Spermatophyta</taxon>
        <taxon>Magnoliopsida</taxon>
        <taxon>eudicotyledons</taxon>
        <taxon>Gunneridae</taxon>
        <taxon>Pentapetalae</taxon>
        <taxon>rosids</taxon>
        <taxon>fabids</taxon>
        <taxon>Fabales</taxon>
        <taxon>Quillajaceae</taxon>
        <taxon>Quillaja</taxon>
    </lineage>
</organism>
<dbReference type="Proteomes" id="UP001163823">
    <property type="component" value="Chromosome 14"/>
</dbReference>
<dbReference type="PANTHER" id="PTHR35279">
    <property type="match status" value="1"/>
</dbReference>
<dbReference type="EMBL" id="JARAOO010000014">
    <property type="protein sequence ID" value="KAJ7943434.1"/>
    <property type="molecule type" value="Genomic_DNA"/>
</dbReference>
<evidence type="ECO:0000313" key="1">
    <source>
        <dbReference type="EMBL" id="KAJ7943434.1"/>
    </source>
</evidence>
<name>A0AAD7KP36_QUISA</name>
<dbReference type="PANTHER" id="PTHR35279:SF1">
    <property type="entry name" value="ARABINANASE_LEVANSUCRASE_INVERTASE"/>
    <property type="match status" value="1"/>
</dbReference>
<keyword evidence="2" id="KW-1185">Reference proteome</keyword>
<reference evidence="1" key="1">
    <citation type="journal article" date="2023" name="Science">
        <title>Elucidation of the pathway for biosynthesis of saponin adjuvants from the soapbark tree.</title>
        <authorList>
            <person name="Reed J."/>
            <person name="Orme A."/>
            <person name="El-Demerdash A."/>
            <person name="Owen C."/>
            <person name="Martin L.B.B."/>
            <person name="Misra R.C."/>
            <person name="Kikuchi S."/>
            <person name="Rejzek M."/>
            <person name="Martin A.C."/>
            <person name="Harkess A."/>
            <person name="Leebens-Mack J."/>
            <person name="Louveau T."/>
            <person name="Stephenson M.J."/>
            <person name="Osbourn A."/>
        </authorList>
    </citation>
    <scope>NUCLEOTIDE SEQUENCE</scope>
    <source>
        <strain evidence="1">S10</strain>
    </source>
</reference>
<sequence length="110" mass="12198">MTPINWWAFSLESPVPSEVVIVSSAKIRAYSAVYWLYYTGTGDLRMYYHSFDVEKGHFAVGIARSKDGIKRVKLGKIMGGGKTGSSDEFGALGWLAVAPEMVFRNREASK</sequence>
<accession>A0AAD7KP36</accession>
<protein>
    <submittedName>
        <fullName evidence="1">Glycosyl hydrolase, five-bladed beta-propellor domain-containing protein</fullName>
    </submittedName>
</protein>
<evidence type="ECO:0000313" key="2">
    <source>
        <dbReference type="Proteomes" id="UP001163823"/>
    </source>
</evidence>